<feature type="transmembrane region" description="Helical" evidence="7">
    <location>
        <begin position="310"/>
        <end position="335"/>
    </location>
</feature>
<feature type="transmembrane region" description="Helical" evidence="7">
    <location>
        <begin position="484"/>
        <end position="504"/>
    </location>
</feature>
<feature type="transmembrane region" description="Helical" evidence="7">
    <location>
        <begin position="12"/>
        <end position="36"/>
    </location>
</feature>
<feature type="transmembrane region" description="Helical" evidence="7">
    <location>
        <begin position="155"/>
        <end position="179"/>
    </location>
</feature>
<dbReference type="Pfam" id="PF00528">
    <property type="entry name" value="BPD_transp_1"/>
    <property type="match status" value="1"/>
</dbReference>
<dbReference type="EMBL" id="LAZR01000048">
    <property type="protein sequence ID" value="KKN99115.1"/>
    <property type="molecule type" value="Genomic_DNA"/>
</dbReference>
<feature type="transmembrane region" description="Helical" evidence="7">
    <location>
        <begin position="398"/>
        <end position="421"/>
    </location>
</feature>
<feature type="transmembrane region" description="Helical" evidence="7">
    <location>
        <begin position="364"/>
        <end position="386"/>
    </location>
</feature>
<dbReference type="InterPro" id="IPR035906">
    <property type="entry name" value="MetI-like_sf"/>
</dbReference>
<accession>A0A0F9V1H9</accession>
<feature type="transmembrane region" description="Helical" evidence="7">
    <location>
        <begin position="260"/>
        <end position="283"/>
    </location>
</feature>
<feature type="transmembrane region" description="Helical" evidence="7">
    <location>
        <begin position="533"/>
        <end position="559"/>
    </location>
</feature>
<feature type="domain" description="ABC transmembrane type-1" evidence="8">
    <location>
        <begin position="364"/>
        <end position="551"/>
    </location>
</feature>
<evidence type="ECO:0000256" key="5">
    <source>
        <dbReference type="ARBA" id="ARBA00022989"/>
    </source>
</evidence>
<feature type="domain" description="ABC transmembrane type-1" evidence="8">
    <location>
        <begin position="64"/>
        <end position="279"/>
    </location>
</feature>
<name>A0A0F9V1H9_9ZZZZ</name>
<dbReference type="Gene3D" id="1.10.3720.10">
    <property type="entry name" value="MetI-like"/>
    <property type="match status" value="2"/>
</dbReference>
<keyword evidence="3" id="KW-1003">Cell membrane</keyword>
<dbReference type="AlphaFoldDB" id="A0A0F9V1H9"/>
<dbReference type="CDD" id="cd06261">
    <property type="entry name" value="TM_PBP2"/>
    <property type="match status" value="1"/>
</dbReference>
<sequence>MKRKLAKKNFVLPLAPILLGLLVAGPVALGLLMILLPAFGYLPAIGQETLSWQSWTALFDTQGLGQSVRLSFVAGVVTPVIALVSVILFLAATAGTALDRLIRRLVSPLLAVPHAAAAFGLAFLIAPSGFLSRLISPGLTQWQRPPDLLIINDQLGLTMMLGLVIKEIPFLLLMALAALPQLDVPRRVAMARSLGYQPVLAWLFTVAPALYPMIRLPLFAVIAFASATVDVGIILGPGLPATLSVRILGWFNDPDLSMRLLAAAGALLQLMVSVLAILTWLVLEKLIAQGWQLWQASGNRSRFNRSLKMMGFTGLSVATVLLLLSVIALLINAFAGTWRFPSALPDAWTLRHWETTLTSLSGPVINTLVISFVATVLAVILVLAALESEQRHGRSRFTSLWLLYVPLLVPQVAFVFGLLVFTEFMHWQPGLVLVILGHSVFVVPYVFLTLSAAYRRFDPRWAQIGLSLGASADRVFWHIKLPMLLTSSLTAAAIGVAVSVGQFLPTQLLGAGRVPTITTEAVALASGGSRNVIAIWALMQTLIPMVGFILALAIPQLIWRRRRAMRSVT</sequence>
<evidence type="ECO:0000313" key="9">
    <source>
        <dbReference type="EMBL" id="KKN99115.1"/>
    </source>
</evidence>
<dbReference type="PANTHER" id="PTHR30183">
    <property type="entry name" value="MOLYBDENUM TRANSPORT SYSTEM PERMEASE PROTEIN MODB"/>
    <property type="match status" value="1"/>
</dbReference>
<keyword evidence="5 7" id="KW-1133">Transmembrane helix</keyword>
<organism evidence="9">
    <name type="scientific">marine sediment metagenome</name>
    <dbReference type="NCBI Taxonomy" id="412755"/>
    <lineage>
        <taxon>unclassified sequences</taxon>
        <taxon>metagenomes</taxon>
        <taxon>ecological metagenomes</taxon>
    </lineage>
</organism>
<dbReference type="GO" id="GO:0055085">
    <property type="term" value="P:transmembrane transport"/>
    <property type="evidence" value="ECO:0007669"/>
    <property type="project" value="InterPro"/>
</dbReference>
<gene>
    <name evidence="9" type="ORF">LCGC14_0139080</name>
</gene>
<evidence type="ECO:0000256" key="7">
    <source>
        <dbReference type="SAM" id="Phobius"/>
    </source>
</evidence>
<evidence type="ECO:0000256" key="2">
    <source>
        <dbReference type="ARBA" id="ARBA00022448"/>
    </source>
</evidence>
<feature type="transmembrane region" description="Helical" evidence="7">
    <location>
        <begin position="427"/>
        <end position="450"/>
    </location>
</feature>
<evidence type="ECO:0000256" key="6">
    <source>
        <dbReference type="ARBA" id="ARBA00023136"/>
    </source>
</evidence>
<keyword evidence="4 7" id="KW-0812">Transmembrane</keyword>
<comment type="caution">
    <text evidence="9">The sequence shown here is derived from an EMBL/GenBank/DDBJ whole genome shotgun (WGS) entry which is preliminary data.</text>
</comment>
<evidence type="ECO:0000256" key="3">
    <source>
        <dbReference type="ARBA" id="ARBA00022475"/>
    </source>
</evidence>
<proteinExistence type="predicted"/>
<dbReference type="PROSITE" id="PS50928">
    <property type="entry name" value="ABC_TM1"/>
    <property type="match status" value="2"/>
</dbReference>
<evidence type="ECO:0000256" key="4">
    <source>
        <dbReference type="ARBA" id="ARBA00022692"/>
    </source>
</evidence>
<feature type="transmembrane region" description="Helical" evidence="7">
    <location>
        <begin position="72"/>
        <end position="98"/>
    </location>
</feature>
<feature type="transmembrane region" description="Helical" evidence="7">
    <location>
        <begin position="110"/>
        <end position="135"/>
    </location>
</feature>
<keyword evidence="6 7" id="KW-0472">Membrane</keyword>
<evidence type="ECO:0000256" key="1">
    <source>
        <dbReference type="ARBA" id="ARBA00004651"/>
    </source>
</evidence>
<reference evidence="9" key="1">
    <citation type="journal article" date="2015" name="Nature">
        <title>Complex archaea that bridge the gap between prokaryotes and eukaryotes.</title>
        <authorList>
            <person name="Spang A."/>
            <person name="Saw J.H."/>
            <person name="Jorgensen S.L."/>
            <person name="Zaremba-Niedzwiedzka K."/>
            <person name="Martijn J."/>
            <person name="Lind A.E."/>
            <person name="van Eijk R."/>
            <person name="Schleper C."/>
            <person name="Guy L."/>
            <person name="Ettema T.J."/>
        </authorList>
    </citation>
    <scope>NUCLEOTIDE SEQUENCE</scope>
</reference>
<dbReference type="InterPro" id="IPR000515">
    <property type="entry name" value="MetI-like"/>
</dbReference>
<dbReference type="PANTHER" id="PTHR30183:SF6">
    <property type="entry name" value="INNER MEMBRANE ABC TRANSPORTER PERMEASE PROTEIN YNJC"/>
    <property type="match status" value="1"/>
</dbReference>
<dbReference type="SUPFAM" id="SSF161098">
    <property type="entry name" value="MetI-like"/>
    <property type="match status" value="2"/>
</dbReference>
<protein>
    <recommendedName>
        <fullName evidence="8">ABC transmembrane type-1 domain-containing protein</fullName>
    </recommendedName>
</protein>
<keyword evidence="2" id="KW-0813">Transport</keyword>
<comment type="subcellular location">
    <subcellularLocation>
        <location evidence="1">Cell membrane</location>
        <topology evidence="1">Multi-pass membrane protein</topology>
    </subcellularLocation>
</comment>
<evidence type="ECO:0000259" key="8">
    <source>
        <dbReference type="PROSITE" id="PS50928"/>
    </source>
</evidence>
<dbReference type="GO" id="GO:0005886">
    <property type="term" value="C:plasma membrane"/>
    <property type="evidence" value="ECO:0007669"/>
    <property type="project" value="UniProtKB-SubCell"/>
</dbReference>
<feature type="transmembrane region" description="Helical" evidence="7">
    <location>
        <begin position="200"/>
        <end position="225"/>
    </location>
</feature>